<organism evidence="2 3">
    <name type="scientific">Phytophthora citrophthora</name>
    <dbReference type="NCBI Taxonomy" id="4793"/>
    <lineage>
        <taxon>Eukaryota</taxon>
        <taxon>Sar</taxon>
        <taxon>Stramenopiles</taxon>
        <taxon>Oomycota</taxon>
        <taxon>Peronosporomycetes</taxon>
        <taxon>Peronosporales</taxon>
        <taxon>Peronosporaceae</taxon>
        <taxon>Phytophthora</taxon>
    </lineage>
</organism>
<keyword evidence="3" id="KW-1185">Reference proteome</keyword>
<evidence type="ECO:0000256" key="1">
    <source>
        <dbReference type="SAM" id="MobiDB-lite"/>
    </source>
</evidence>
<gene>
    <name evidence="2" type="ORF">P3T76_004261</name>
</gene>
<sequence length="188" mass="21476">MRSPTKLRTPTKLVRPRETHWASKTKDVKKRLLEGYLDSALPAPKRIKLSHQQSIKQPDSVSISHGVSNAGDSVEASQQIEEEEYTGSSDGLDRQVEVAQCLEKDLLRDNARMKLKVLGLRDEVDFYYGILARIELVAVEKRRESESASNQERETVKQLVEKLQRIISASKPVETSEKEMEDDEREKE</sequence>
<dbReference type="EMBL" id="JASMQC010000006">
    <property type="protein sequence ID" value="KAK1944349.1"/>
    <property type="molecule type" value="Genomic_DNA"/>
</dbReference>
<reference evidence="2" key="1">
    <citation type="submission" date="2023-08" db="EMBL/GenBank/DDBJ databases">
        <title>Reference Genome Resource for the Citrus Pathogen Phytophthora citrophthora.</title>
        <authorList>
            <person name="Moller H."/>
            <person name="Coetzee B."/>
            <person name="Rose L.J."/>
            <person name="Van Niekerk J.M."/>
        </authorList>
    </citation>
    <scope>NUCLEOTIDE SEQUENCE</scope>
    <source>
        <strain evidence="2">STE-U-9442</strain>
    </source>
</reference>
<dbReference type="Proteomes" id="UP001259832">
    <property type="component" value="Unassembled WGS sequence"/>
</dbReference>
<feature type="compositionally biased region" description="Basic and acidic residues" evidence="1">
    <location>
        <begin position="15"/>
        <end position="25"/>
    </location>
</feature>
<proteinExistence type="predicted"/>
<protein>
    <submittedName>
        <fullName evidence="2">Uncharacterized protein</fullName>
    </submittedName>
</protein>
<feature type="region of interest" description="Disordered" evidence="1">
    <location>
        <begin position="48"/>
        <end position="91"/>
    </location>
</feature>
<evidence type="ECO:0000313" key="2">
    <source>
        <dbReference type="EMBL" id="KAK1944349.1"/>
    </source>
</evidence>
<name>A0AAD9LRQ8_9STRA</name>
<comment type="caution">
    <text evidence="2">The sequence shown here is derived from an EMBL/GenBank/DDBJ whole genome shotgun (WGS) entry which is preliminary data.</text>
</comment>
<dbReference type="AlphaFoldDB" id="A0AAD9LRQ8"/>
<accession>A0AAD9LRQ8</accession>
<evidence type="ECO:0000313" key="3">
    <source>
        <dbReference type="Proteomes" id="UP001259832"/>
    </source>
</evidence>
<dbReference type="Gene3D" id="1.20.5.1430">
    <property type="match status" value="1"/>
</dbReference>
<feature type="compositionally biased region" description="Polar residues" evidence="1">
    <location>
        <begin position="50"/>
        <end position="79"/>
    </location>
</feature>
<feature type="region of interest" description="Disordered" evidence="1">
    <location>
        <begin position="1"/>
        <end position="25"/>
    </location>
</feature>